<dbReference type="PROSITE" id="PS50003">
    <property type="entry name" value="PH_DOMAIN"/>
    <property type="match status" value="1"/>
</dbReference>
<evidence type="ECO:0000313" key="8">
    <source>
        <dbReference type="Proteomes" id="UP000694866"/>
    </source>
</evidence>
<dbReference type="InterPro" id="IPR036034">
    <property type="entry name" value="PDZ_sf"/>
</dbReference>
<dbReference type="Proteomes" id="UP000694866">
    <property type="component" value="Unplaced"/>
</dbReference>
<feature type="compositionally biased region" description="Polar residues" evidence="3">
    <location>
        <begin position="940"/>
        <end position="962"/>
    </location>
</feature>
<dbReference type="InterPro" id="IPR049628">
    <property type="entry name" value="CNK1-3_SAM"/>
</dbReference>
<dbReference type="RefSeq" id="XP_011303890.1">
    <property type="nucleotide sequence ID" value="XM_011305588.1"/>
</dbReference>
<feature type="region of interest" description="Disordered" evidence="3">
    <location>
        <begin position="1134"/>
        <end position="1157"/>
    </location>
</feature>
<dbReference type="InterPro" id="IPR051566">
    <property type="entry name" value="CNKSR"/>
</dbReference>
<dbReference type="SMART" id="SM00233">
    <property type="entry name" value="PH"/>
    <property type="match status" value="1"/>
</dbReference>
<dbReference type="PROSITE" id="PS51290">
    <property type="entry name" value="CRIC"/>
    <property type="match status" value="1"/>
</dbReference>
<reference evidence="9" key="1">
    <citation type="submission" date="2025-08" db="UniProtKB">
        <authorList>
            <consortium name="RefSeq"/>
        </authorList>
    </citation>
    <scope>IDENTIFICATION</scope>
    <source>
        <strain evidence="9">USDA-PBARC FA_bdor</strain>
        <tissue evidence="9">Whole organism</tissue>
    </source>
</reference>
<evidence type="ECO:0000259" key="4">
    <source>
        <dbReference type="PROSITE" id="PS50003"/>
    </source>
</evidence>
<feature type="compositionally biased region" description="Polar residues" evidence="3">
    <location>
        <begin position="1541"/>
        <end position="1557"/>
    </location>
</feature>
<feature type="domain" description="CRIC" evidence="7">
    <location>
        <begin position="82"/>
        <end position="168"/>
    </location>
</feature>
<dbReference type="PROSITE" id="PS50106">
    <property type="entry name" value="PDZ"/>
    <property type="match status" value="1"/>
</dbReference>
<feature type="region of interest" description="Disordered" evidence="3">
    <location>
        <begin position="1514"/>
        <end position="1588"/>
    </location>
</feature>
<dbReference type="CDD" id="cd09511">
    <property type="entry name" value="SAM_CNK1_2_3-suppressor"/>
    <property type="match status" value="1"/>
</dbReference>
<organism evidence="8 9">
    <name type="scientific">Fopius arisanus</name>
    <dbReference type="NCBI Taxonomy" id="64838"/>
    <lineage>
        <taxon>Eukaryota</taxon>
        <taxon>Metazoa</taxon>
        <taxon>Ecdysozoa</taxon>
        <taxon>Arthropoda</taxon>
        <taxon>Hexapoda</taxon>
        <taxon>Insecta</taxon>
        <taxon>Pterygota</taxon>
        <taxon>Neoptera</taxon>
        <taxon>Endopterygota</taxon>
        <taxon>Hymenoptera</taxon>
        <taxon>Apocrita</taxon>
        <taxon>Ichneumonoidea</taxon>
        <taxon>Braconidae</taxon>
        <taxon>Opiinae</taxon>
        <taxon>Fopius</taxon>
    </lineage>
</organism>
<evidence type="ECO:0000259" key="6">
    <source>
        <dbReference type="PROSITE" id="PS50106"/>
    </source>
</evidence>
<feature type="domain" description="PH" evidence="4">
    <location>
        <begin position="1025"/>
        <end position="1121"/>
    </location>
</feature>
<proteinExistence type="inferred from homology"/>
<evidence type="ECO:0000256" key="3">
    <source>
        <dbReference type="SAM" id="MobiDB-lite"/>
    </source>
</evidence>
<dbReference type="Gene3D" id="2.30.42.10">
    <property type="match status" value="1"/>
</dbReference>
<feature type="compositionally biased region" description="Basic and acidic residues" evidence="3">
    <location>
        <begin position="1649"/>
        <end position="1666"/>
    </location>
</feature>
<keyword evidence="8" id="KW-1185">Reference proteome</keyword>
<dbReference type="Pfam" id="PF00536">
    <property type="entry name" value="SAM_1"/>
    <property type="match status" value="1"/>
</dbReference>
<gene>
    <name evidence="9" type="primary">cnk</name>
</gene>
<evidence type="ECO:0000256" key="2">
    <source>
        <dbReference type="ARBA" id="ARBA00022553"/>
    </source>
</evidence>
<feature type="region of interest" description="Disordered" evidence="3">
    <location>
        <begin position="1649"/>
        <end position="1671"/>
    </location>
</feature>
<feature type="compositionally biased region" description="Basic and acidic residues" evidence="3">
    <location>
        <begin position="1262"/>
        <end position="1272"/>
    </location>
</feature>
<feature type="region of interest" description="Disordered" evidence="3">
    <location>
        <begin position="1616"/>
        <end position="1635"/>
    </location>
</feature>
<accession>A0A9R1T705</accession>
<dbReference type="PROSITE" id="PS50105">
    <property type="entry name" value="SAM_DOMAIN"/>
    <property type="match status" value="1"/>
</dbReference>
<dbReference type="PANTHER" id="PTHR12844">
    <property type="entry name" value="CONNECTOR ENCHANCER OF KINASE SUPPRESSOR OF RAS"/>
    <property type="match status" value="1"/>
</dbReference>
<dbReference type="InterPro" id="IPR017874">
    <property type="entry name" value="CRIC_domain"/>
</dbReference>
<evidence type="ECO:0000259" key="5">
    <source>
        <dbReference type="PROSITE" id="PS50105"/>
    </source>
</evidence>
<dbReference type="InterPro" id="IPR013761">
    <property type="entry name" value="SAM/pointed_sf"/>
</dbReference>
<dbReference type="FunFam" id="2.30.42.10:FF:000060">
    <property type="entry name" value="Connector enhancer of kinase suppressor of Ras 2"/>
    <property type="match status" value="1"/>
</dbReference>
<sequence>MAYVNVAEWKTDQVCEWLKGLDNSVLPYVHSFTNNKVNGQQLLSLRPEDLEQLGVLKVGHQEIILEAVEYLRNFHYELDRENLQLLALRLACQAHSLHNELFRQTDSKPVATQTLSDVVGVVTSVKPLVRWLDKPPFSGQAEYNDRKTQLLKLSIEMATCAQRDRFAEKPIEEIRATCDELAQLADYIIRDISDPMILQPASLDLATLKKRPGDDLGFYILPSFHGTHQIAEVKFSSVAHQCAKMEEGDEIVQVNYQTVVGWGRKNVLELFNESPMEVLLTLKRRPRHTKVYGQIYIKPYRLPSNKKTPYATRWQHNLPSPRPELLTIPDFTIPLPRHAPKDPSPAPASTISTVNILDAMASDSSDSDGEVEPPLSSRLYASKPRILVQRRATITGASPTTKHAIDIEQFWKELQQEHSTTFQLRDKAASCALGLDIVPSAVRPQTCLGIEQSKRKKRLDGKKEASEIVSKNKVKPHKMECTEMINVSKYSEKKSNINTEMGEMKDHCHSSISSAKQNSSDTTSNIHDIDINYSPNTRKYYCNDQGKLEKSSSVPVCNVTGMRPTEINPCDISSLLEDTHKKTNGAAVGNTDTNWNEKNFKTDTALEMIESIQVGIISHNIDSIENKFRKDIAEQHVNGEVLDAKTSCTNPSSENLKNDQDEAVEIISSNPKGSLTPSKIIQAETRNCVDYSSKKTELIGSHPTEIYPSNSETSVPLVKFKQSSLPLTENNKISDINTTAYLMTSMDIFENMYVRSDLKENLSPQVTVLPSIMLKLDTKTEKYKKESRASSLTCIESTQCRRSDNKVHSTPPEPPLRQDVTNPPPLNLNVNSISSQLPERRRVLLPHLNSEREMHEVVMHSTSEPVVPSNQRDTAVRCHDFLEKSTDFVNASISSAQERRSFGYSKTYDNHTKENKSVAERYEPFIDKFGNGKTLMLQRQSQNISHTTDSPDGAGYSTQTPGLKSGTLEKDKHSEKGVVNRAMMVARSIGLQSSSKMSSNSPRSNRKRSMLLAKRRNVSVKDIGAGELEGWLTYRSRGAGGAWAKSWFVLKGSSLYRFETFESIKSDCLIVLTGFTASKAPEVKSRKFAFKVYHTGTVFYFAADTEDYLLLWLDCINKATLGVDCPNRMSGLFSETDDSDTESSKDKSKNTGSEFKQNLDNAFGSLKKVGKKNSEVKNHEIGGTSLDRKYLRFLRSRTQNVPVPTAQFRSYRRVLPLSTTNKKLESTSTSPDLRVMVAGSTFYALTSSHSSTDMPTSGQDMEDYRQTTDRRQSSHISRRQHLPDFITLEEFMLSHRQNAHQHSVDTRSASSRVTPLTNDHIRLQYYQFDPSDTLYLQNRSINSDFSTDGMTYAHQRDSENSSPLYISAYSYTSSSAGTSRLAKDESIYNQQSKSASAIDEAIGTTMKEGLSPILKKSWNQACKYVKRPEADIFKYSLRSVDPQFQNGRNEFTRIDSPLLRSISNSSYMTQNKTKIDSNSKSNRLINTNTIKNGDFHRKDILRFSGSESIKNIDYPTSSGLLTHSSGTLARVGKETSESRQESFNTNDQSGEDGNNMESLRLPGRKLSSQQKVKLKSSTQYQPPPIHSSPFEYDRMTAAFEMQLDKEHVQKTNKLKNFFGGRNPQKPMSLDLPKEQQKTLLGSPRLHRALFKDKSSSQKRSESHSPRDSGVTQCLSFYSGMSRSDSHTLSQCFSSVSSPSGLSMEASPMNSDKFVMEHGNKKLNSRHLMYPPILPYIPPPSSPPPDDYPGLEYPPVFEPGTYSLSAASLMSEKSEDLGDSE</sequence>
<dbReference type="CDD" id="cd13326">
    <property type="entry name" value="PH_CNK_insect-like"/>
    <property type="match status" value="1"/>
</dbReference>
<feature type="compositionally biased region" description="Basic and acidic residues" evidence="3">
    <location>
        <begin position="1531"/>
        <end position="1540"/>
    </location>
</feature>
<evidence type="ECO:0000313" key="9">
    <source>
        <dbReference type="RefSeq" id="XP_011303890.1"/>
    </source>
</evidence>
<evidence type="ECO:0000256" key="1">
    <source>
        <dbReference type="ARBA" id="ARBA00009498"/>
    </source>
</evidence>
<protein>
    <submittedName>
        <fullName evidence="9">Uncharacterized protein cnk</fullName>
    </submittedName>
</protein>
<dbReference type="CDD" id="cd06748">
    <property type="entry name" value="PDZ_CNK1_2_3-like"/>
    <property type="match status" value="1"/>
</dbReference>
<feature type="region of interest" description="Disordered" evidence="3">
    <location>
        <begin position="1247"/>
        <end position="1279"/>
    </location>
</feature>
<dbReference type="OrthoDB" id="74412at2759"/>
<dbReference type="KEGG" id="fas:105267022"/>
<dbReference type="InterPro" id="IPR001849">
    <property type="entry name" value="PH_domain"/>
</dbReference>
<dbReference type="Gene3D" id="1.10.150.50">
    <property type="entry name" value="Transcription Factor, Ets-1"/>
    <property type="match status" value="1"/>
</dbReference>
<feature type="region of interest" description="Disordered" evidence="3">
    <location>
        <begin position="940"/>
        <end position="975"/>
    </location>
</feature>
<keyword evidence="2" id="KW-0597">Phosphoprotein</keyword>
<feature type="compositionally biased region" description="Low complexity" evidence="3">
    <location>
        <begin position="1516"/>
        <end position="1528"/>
    </location>
</feature>
<dbReference type="SUPFAM" id="SSF47769">
    <property type="entry name" value="SAM/Pointed domain"/>
    <property type="match status" value="1"/>
</dbReference>
<feature type="domain" description="PDZ" evidence="6">
    <location>
        <begin position="205"/>
        <end position="286"/>
    </location>
</feature>
<comment type="similarity">
    <text evidence="1">Belongs to the CNKSR family.</text>
</comment>
<dbReference type="SMART" id="SM00454">
    <property type="entry name" value="SAM"/>
    <property type="match status" value="1"/>
</dbReference>
<dbReference type="PANTHER" id="PTHR12844:SF42">
    <property type="entry name" value="CONNECTOR ENHANCER OF KSR PROTEIN CNK"/>
    <property type="match status" value="1"/>
</dbReference>
<feature type="compositionally biased region" description="Polar residues" evidence="3">
    <location>
        <begin position="1247"/>
        <end position="1259"/>
    </location>
</feature>
<dbReference type="Pfam" id="PF00169">
    <property type="entry name" value="PH"/>
    <property type="match status" value="1"/>
</dbReference>
<dbReference type="InterPro" id="IPR001478">
    <property type="entry name" value="PDZ"/>
</dbReference>
<dbReference type="Pfam" id="PF10534">
    <property type="entry name" value="CRIC_ras_sig"/>
    <property type="match status" value="1"/>
</dbReference>
<feature type="region of interest" description="Disordered" evidence="3">
    <location>
        <begin position="799"/>
        <end position="825"/>
    </location>
</feature>
<name>A0A9R1T705_9HYME</name>
<evidence type="ECO:0000259" key="7">
    <source>
        <dbReference type="PROSITE" id="PS51290"/>
    </source>
</evidence>
<feature type="domain" description="SAM" evidence="5">
    <location>
        <begin position="9"/>
        <end position="74"/>
    </location>
</feature>
<dbReference type="SUPFAM" id="SSF50156">
    <property type="entry name" value="PDZ domain-like"/>
    <property type="match status" value="1"/>
</dbReference>
<dbReference type="CTD" id="36952"/>
<dbReference type="SUPFAM" id="SSF50729">
    <property type="entry name" value="PH domain-like"/>
    <property type="match status" value="1"/>
</dbReference>
<dbReference type="InterPro" id="IPR011993">
    <property type="entry name" value="PH-like_dom_sf"/>
</dbReference>
<dbReference type="GeneID" id="105267022"/>
<dbReference type="InterPro" id="IPR001660">
    <property type="entry name" value="SAM"/>
</dbReference>
<dbReference type="SMART" id="SM00228">
    <property type="entry name" value="PDZ"/>
    <property type="match status" value="1"/>
</dbReference>
<dbReference type="Gene3D" id="2.30.29.30">
    <property type="entry name" value="Pleckstrin-homology domain (PH domain)/Phosphotyrosine-binding domain (PTB)"/>
    <property type="match status" value="1"/>
</dbReference>
<feature type="compositionally biased region" description="Low complexity" evidence="3">
    <location>
        <begin position="1565"/>
        <end position="1577"/>
    </location>
</feature>